<feature type="transmembrane region" description="Helical" evidence="1">
    <location>
        <begin position="704"/>
        <end position="722"/>
    </location>
</feature>
<feature type="transmembrane region" description="Helical" evidence="1">
    <location>
        <begin position="752"/>
        <end position="769"/>
    </location>
</feature>
<dbReference type="NCBIfam" id="NF037970">
    <property type="entry name" value="vanZ_1"/>
    <property type="match status" value="1"/>
</dbReference>
<organism evidence="3">
    <name type="scientific">mine drainage metagenome</name>
    <dbReference type="NCBI Taxonomy" id="410659"/>
    <lineage>
        <taxon>unclassified sequences</taxon>
        <taxon>metagenomes</taxon>
        <taxon>ecological metagenomes</taxon>
    </lineage>
</organism>
<feature type="transmembrane region" description="Helical" evidence="1">
    <location>
        <begin position="492"/>
        <end position="512"/>
    </location>
</feature>
<protein>
    <submittedName>
        <fullName evidence="3">VanZ like family protein</fullName>
    </submittedName>
</protein>
<feature type="transmembrane region" description="Helical" evidence="1">
    <location>
        <begin position="128"/>
        <end position="146"/>
    </location>
</feature>
<feature type="transmembrane region" description="Helical" evidence="1">
    <location>
        <begin position="727"/>
        <end position="746"/>
    </location>
</feature>
<reference evidence="3" key="1">
    <citation type="submission" date="2016-10" db="EMBL/GenBank/DDBJ databases">
        <title>Sequence of Gallionella enrichment culture.</title>
        <authorList>
            <person name="Poehlein A."/>
            <person name="Muehling M."/>
            <person name="Daniel R."/>
        </authorList>
    </citation>
    <scope>NUCLEOTIDE SEQUENCE</scope>
</reference>
<feature type="transmembrane region" description="Helical" evidence="1">
    <location>
        <begin position="357"/>
        <end position="377"/>
    </location>
</feature>
<gene>
    <name evidence="3" type="ORF">GALL_107480</name>
</gene>
<feature type="transmembrane region" description="Helical" evidence="1">
    <location>
        <begin position="18"/>
        <end position="36"/>
    </location>
</feature>
<feature type="transmembrane region" description="Helical" evidence="1">
    <location>
        <begin position="1050"/>
        <end position="1070"/>
    </location>
</feature>
<comment type="caution">
    <text evidence="3">The sequence shown here is derived from an EMBL/GenBank/DDBJ whole genome shotgun (WGS) entry which is preliminary data.</text>
</comment>
<dbReference type="AlphaFoldDB" id="A0A1J5SFG8"/>
<dbReference type="Pfam" id="PF04892">
    <property type="entry name" value="VanZ"/>
    <property type="match status" value="1"/>
</dbReference>
<feature type="transmembrane region" description="Helical" evidence="1">
    <location>
        <begin position="1022"/>
        <end position="1038"/>
    </location>
</feature>
<feature type="domain" description="VanZ-like" evidence="2">
    <location>
        <begin position="32"/>
        <end position="143"/>
    </location>
</feature>
<feature type="transmembrane region" description="Helical" evidence="1">
    <location>
        <begin position="627"/>
        <end position="644"/>
    </location>
</feature>
<feature type="transmembrane region" description="Helical" evidence="1">
    <location>
        <begin position="306"/>
        <end position="326"/>
    </location>
</feature>
<sequence>MSFDTASHQSTADPSSLWLGWLAYAFFVIYGSLVPLDFHPRPLAEAWAAFQHIPMLVIGVEGRADWIANCVLYVPLAFLTASLVRGDRPPAIRLLSPVGAIIFCCTLAVAIEFVQLFFPPRTVSMNDIIAECLGSIIGAAMAATWARRFKGFLAAFSGDAARLGPCLLAAYALAYLVLSLFPYDFLLSQAEFEQKIASGTWGWLFAADSFSGGMLMAAVKLAAEVLAALPFGLLLGRRSSGRHGLSWTFLLGAALGLFIETAQWFLFSGISQGVSVLTRAVGVSAGAMLWRANWDINALAVRARRFAPALGALYLFALAAVNGWFWRAWGGMELAARKSAEIQYLPFYYHYYTTETIALVSLISIGVMYAPIGLLAWAMSAGPWLTVSAAALAASVVETAKLFLVGLHPDPSDVFIAAFAAWASERLTDKLAGASTSRAETPEREQTPRLARESRSFVRLQAMKEDAGREMAAGIAPPAKQRHAWSIPSGPGYAGLLVVLVLLGWGVASFPFHPLLLSLLLAAFTALIWRHPPLLVAAILAALPLLDLAQWSGRFFFDEFDMLIVASLAVGYARVPTAPRDKDRDWLFLAVVALLGLSFAIATVRGLLPWHLPDINAFASYDSPYNALRIAKGALWAFLLLGLLRRFQAGGQDVRRLFAIGMVIGLAGTVAVIFWERLAFPGLFDFAGDYRVTGPFSQMNTGGADIECFLTAASPFLVLLLFQTRRLALRIAAAALLLVTAYALMVTFSRNAYGAYGLTLALVCLAALLPSPRRWGRAAALLPMLLALAVALPIFSAPFVQARMARVGADLAIRQAHWRDALRLRGPGWVSALFGVGLGRYPDTHYWRSSEPRAASYRLEAEPGNTFLSMGAGAALYLEQFVAVEPGHNYLLSLDARSGQPNAAIKVFICEKWLLTSFNCVREEVAAGSEAGQWRHAERRISSGVLGGGNWIAHRPVKLSLSSADGNAVVAVDNVSLRSEDGLELIANGDFSRGLDRWYFSIDNDLPWHVWSLPVGVLFDQGWLGLAAFGLLASLALVRAARAAWAGDIAAGAVLAALAGFLVIGVFATLIDSPRFLLLFLLLAWLAGLRLDRVSSRD</sequence>
<keyword evidence="1" id="KW-1133">Transmembrane helix</keyword>
<feature type="transmembrane region" description="Helical" evidence="1">
    <location>
        <begin position="91"/>
        <end position="116"/>
    </location>
</feature>
<feature type="transmembrane region" description="Helical" evidence="1">
    <location>
        <begin position="273"/>
        <end position="294"/>
    </location>
</feature>
<feature type="transmembrane region" description="Helical" evidence="1">
    <location>
        <begin position="213"/>
        <end position="235"/>
    </location>
</feature>
<dbReference type="Gene3D" id="2.60.120.260">
    <property type="entry name" value="Galactose-binding domain-like"/>
    <property type="match status" value="1"/>
</dbReference>
<feature type="transmembrane region" description="Helical" evidence="1">
    <location>
        <begin position="519"/>
        <end position="543"/>
    </location>
</feature>
<feature type="transmembrane region" description="Helical" evidence="1">
    <location>
        <begin position="587"/>
        <end position="607"/>
    </location>
</feature>
<dbReference type="InterPro" id="IPR006976">
    <property type="entry name" value="VanZ-like"/>
</dbReference>
<feature type="transmembrane region" description="Helical" evidence="1">
    <location>
        <begin position="247"/>
        <end position="267"/>
    </location>
</feature>
<evidence type="ECO:0000259" key="2">
    <source>
        <dbReference type="Pfam" id="PF04892"/>
    </source>
</evidence>
<feature type="transmembrane region" description="Helical" evidence="1">
    <location>
        <begin position="781"/>
        <end position="800"/>
    </location>
</feature>
<keyword evidence="1" id="KW-0812">Transmembrane</keyword>
<feature type="transmembrane region" description="Helical" evidence="1">
    <location>
        <begin position="66"/>
        <end position="84"/>
    </location>
</feature>
<dbReference type="EMBL" id="MLJW01000039">
    <property type="protein sequence ID" value="OIR07159.1"/>
    <property type="molecule type" value="Genomic_DNA"/>
</dbReference>
<keyword evidence="1" id="KW-0472">Membrane</keyword>
<accession>A0A1J5SFG8</accession>
<feature type="transmembrane region" description="Helical" evidence="1">
    <location>
        <begin position="656"/>
        <end position="675"/>
    </location>
</feature>
<feature type="transmembrane region" description="Helical" evidence="1">
    <location>
        <begin position="166"/>
        <end position="183"/>
    </location>
</feature>
<evidence type="ECO:0000256" key="1">
    <source>
        <dbReference type="SAM" id="Phobius"/>
    </source>
</evidence>
<name>A0A1J5SFG8_9ZZZZ</name>
<proteinExistence type="predicted"/>
<evidence type="ECO:0000313" key="3">
    <source>
        <dbReference type="EMBL" id="OIR07159.1"/>
    </source>
</evidence>